<proteinExistence type="predicted"/>
<dbReference type="RefSeq" id="WP_042822246.1">
    <property type="nucleotide sequence ID" value="NZ_CP053649.1"/>
</dbReference>
<dbReference type="HOGENOM" id="CLU_020336_50_1_6"/>
<name>A0A098Q0S9_9XANT</name>
<dbReference type="eggNOG" id="COG0596">
    <property type="taxonomic scope" value="Bacteria"/>
</dbReference>
<dbReference type="GeneID" id="58003508"/>
<organism evidence="1 2">
    <name type="scientific">Xanthomonas axonopodis pv. vasculorum</name>
    <dbReference type="NCBI Taxonomy" id="325777"/>
    <lineage>
        <taxon>Bacteria</taxon>
        <taxon>Pseudomonadati</taxon>
        <taxon>Pseudomonadota</taxon>
        <taxon>Gammaproteobacteria</taxon>
        <taxon>Lysobacterales</taxon>
        <taxon>Lysobacteraceae</taxon>
        <taxon>Xanthomonas</taxon>
    </lineage>
</organism>
<dbReference type="PANTHER" id="PTHR43798:SF29">
    <property type="entry name" value="AB HYDROLASE-1 DOMAIN-CONTAINING PROTEIN"/>
    <property type="match status" value="1"/>
</dbReference>
<dbReference type="STRING" id="325777.GW15_0208515"/>
<dbReference type="SUPFAM" id="SSF53474">
    <property type="entry name" value="alpha/beta-Hydrolases"/>
    <property type="match status" value="1"/>
</dbReference>
<dbReference type="Gene3D" id="3.40.50.1820">
    <property type="entry name" value="alpha/beta hydrolase"/>
    <property type="match status" value="1"/>
</dbReference>
<dbReference type="GO" id="GO:0003824">
    <property type="term" value="F:catalytic activity"/>
    <property type="evidence" value="ECO:0007669"/>
    <property type="project" value="InterPro"/>
</dbReference>
<comment type="caution">
    <text evidence="1">The sequence shown here is derived from an EMBL/GenBank/DDBJ whole genome shotgun (WGS) entry which is preliminary data.</text>
</comment>
<dbReference type="InterPro" id="IPR050266">
    <property type="entry name" value="AB_hydrolase_sf"/>
</dbReference>
<protein>
    <submittedName>
        <fullName evidence="1">2-succinyl-6-hydroxy-2, 4-cyclohexadiene-1-carboxylate synthase</fullName>
    </submittedName>
</protein>
<dbReference type="EMBL" id="JPHD02000065">
    <property type="protein sequence ID" value="KGE52443.1"/>
    <property type="molecule type" value="Genomic_DNA"/>
</dbReference>
<dbReference type="Proteomes" id="UP000028012">
    <property type="component" value="Unassembled WGS sequence"/>
</dbReference>
<evidence type="ECO:0000313" key="2">
    <source>
        <dbReference type="Proteomes" id="UP000028012"/>
    </source>
</evidence>
<dbReference type="PANTHER" id="PTHR43798">
    <property type="entry name" value="MONOACYLGLYCEROL LIPASE"/>
    <property type="match status" value="1"/>
</dbReference>
<dbReference type="AlphaFoldDB" id="A0A098Q0S9"/>
<dbReference type="InterPro" id="IPR029058">
    <property type="entry name" value="AB_hydrolase_fold"/>
</dbReference>
<dbReference type="PRINTS" id="PR00111">
    <property type="entry name" value="ABHYDROLASE"/>
</dbReference>
<dbReference type="InterPro" id="IPR000073">
    <property type="entry name" value="AB_hydrolase_1"/>
</dbReference>
<dbReference type="InterPro" id="IPR000639">
    <property type="entry name" value="Epox_hydrolase-like"/>
</dbReference>
<reference evidence="1 2" key="1">
    <citation type="submission" date="2014-09" db="EMBL/GenBank/DDBJ databases">
        <title>A draft genome sequence for Xanthomonas axonopodis pv. vasculorum NCPPB 900.</title>
        <authorList>
            <person name="Harrison J."/>
            <person name="Studholme D.J."/>
        </authorList>
    </citation>
    <scope>NUCLEOTIDE SEQUENCE [LARGE SCALE GENOMIC DNA]</scope>
    <source>
        <strain evidence="1 2">NCPPB 900</strain>
    </source>
</reference>
<dbReference type="Pfam" id="PF00561">
    <property type="entry name" value="Abhydrolase_1"/>
    <property type="match status" value="1"/>
</dbReference>
<dbReference type="PRINTS" id="PR00412">
    <property type="entry name" value="EPOXHYDRLASE"/>
</dbReference>
<sequence length="281" mass="30660">MPTCTISGQTLHYTQHGQGFPVVLGHSYLWDAAMWEPQIQALSQHYQVIVPELWGHCQSDALPAGTQTVGDLAEQMLALLDALELPQCAVVGLSVGGMWGAELAIRAPERVRSLVLMDTFLGAEQQVTRTRYFALLDAINAAGQMAPELVDAIVPLFFRAGIDLQSALPAAFAQRLAAMSPEQLRTSIVPLGRLIFGRDDRLQMLAALNPASTFLLAGEYDVPRPPEELWMMAEVIGCDYELIPDAGHIASLENPAFVNAQLLGWLKRTVGETEVELMRVG</sequence>
<evidence type="ECO:0000313" key="1">
    <source>
        <dbReference type="EMBL" id="KGE52443.1"/>
    </source>
</evidence>
<accession>A0A098Q0S9</accession>
<gene>
    <name evidence="1" type="ORF">GW15_0208515</name>
</gene>